<evidence type="ECO:0000256" key="5">
    <source>
        <dbReference type="ARBA" id="ARBA00022679"/>
    </source>
</evidence>
<keyword evidence="8 12" id="KW-0418">Kinase</keyword>
<evidence type="ECO:0000256" key="1">
    <source>
        <dbReference type="ARBA" id="ARBA00001946"/>
    </source>
</evidence>
<dbReference type="GO" id="GO:0004618">
    <property type="term" value="F:phosphoglycerate kinase activity"/>
    <property type="evidence" value="ECO:0007669"/>
    <property type="project" value="UniProtKB-EC"/>
</dbReference>
<comment type="subunit">
    <text evidence="13">Monomer.</text>
</comment>
<organism evidence="14 15">
    <name type="scientific">Bugula neritina</name>
    <name type="common">Brown bryozoan</name>
    <name type="synonym">Sertularia neritina</name>
    <dbReference type="NCBI Taxonomy" id="10212"/>
    <lineage>
        <taxon>Eukaryota</taxon>
        <taxon>Metazoa</taxon>
        <taxon>Spiralia</taxon>
        <taxon>Lophotrochozoa</taxon>
        <taxon>Bryozoa</taxon>
        <taxon>Gymnolaemata</taxon>
        <taxon>Cheilostomatida</taxon>
        <taxon>Flustrina</taxon>
        <taxon>Buguloidea</taxon>
        <taxon>Bugulidae</taxon>
        <taxon>Bugula</taxon>
    </lineage>
</organism>
<evidence type="ECO:0000256" key="7">
    <source>
        <dbReference type="ARBA" id="ARBA00022741"/>
    </source>
</evidence>
<dbReference type="GO" id="GO:0005829">
    <property type="term" value="C:cytosol"/>
    <property type="evidence" value="ECO:0007669"/>
    <property type="project" value="TreeGrafter"/>
</dbReference>
<evidence type="ECO:0000256" key="3">
    <source>
        <dbReference type="ARBA" id="ARBA00008982"/>
    </source>
</evidence>
<gene>
    <name evidence="14" type="ORF">EB796_005149</name>
</gene>
<comment type="cofactor">
    <cofactor evidence="1">
        <name>Mg(2+)</name>
        <dbReference type="ChEBI" id="CHEBI:18420"/>
    </cofactor>
</comment>
<keyword evidence="15" id="KW-1185">Reference proteome</keyword>
<dbReference type="FunFam" id="3.40.50.1260:FF:000031">
    <property type="entry name" value="Phosphoglycerate kinase 1"/>
    <property type="match status" value="1"/>
</dbReference>
<keyword evidence="10" id="KW-0460">Magnesium</keyword>
<accession>A0A7J7KGC2</accession>
<dbReference type="Proteomes" id="UP000593567">
    <property type="component" value="Unassembled WGS sequence"/>
</dbReference>
<dbReference type="PANTHER" id="PTHR11406:SF0">
    <property type="entry name" value="PHOSPHOGLYCERATE KINASE"/>
    <property type="match status" value="1"/>
</dbReference>
<reference evidence="14" key="1">
    <citation type="submission" date="2020-06" db="EMBL/GenBank/DDBJ databases">
        <title>Draft genome of Bugula neritina, a colonial animal packing powerful symbionts and potential medicines.</title>
        <authorList>
            <person name="Rayko M."/>
        </authorList>
    </citation>
    <scope>NUCLEOTIDE SEQUENCE [LARGE SCALE GENOMIC DNA]</scope>
    <source>
        <strain evidence="14">Kwan_BN1</strain>
    </source>
</reference>
<dbReference type="Pfam" id="PF00162">
    <property type="entry name" value="PGK"/>
    <property type="match status" value="1"/>
</dbReference>
<evidence type="ECO:0000256" key="13">
    <source>
        <dbReference type="RuleBase" id="RU000696"/>
    </source>
</evidence>
<dbReference type="EMBL" id="VXIV02000706">
    <property type="protein sequence ID" value="KAF6036536.1"/>
    <property type="molecule type" value="Genomic_DNA"/>
</dbReference>
<comment type="catalytic activity">
    <reaction evidence="12">
        <text>(2R)-3-phosphoglycerate + ATP = (2R)-3-phospho-glyceroyl phosphate + ADP</text>
        <dbReference type="Rhea" id="RHEA:14801"/>
        <dbReference type="ChEBI" id="CHEBI:30616"/>
        <dbReference type="ChEBI" id="CHEBI:57604"/>
        <dbReference type="ChEBI" id="CHEBI:58272"/>
        <dbReference type="ChEBI" id="CHEBI:456216"/>
        <dbReference type="EC" id="2.7.2.3"/>
    </reaction>
</comment>
<comment type="pathway">
    <text evidence="2 12">Carbohydrate degradation; glycolysis; pyruvate from D-glyceraldehyde 3-phosphate: step 2/5.</text>
</comment>
<evidence type="ECO:0000313" key="15">
    <source>
        <dbReference type="Proteomes" id="UP000593567"/>
    </source>
</evidence>
<dbReference type="AlphaFoldDB" id="A0A7J7KGC2"/>
<protein>
    <recommendedName>
        <fullName evidence="4 12">Phosphoglycerate kinase</fullName>
        <ecNumber evidence="4 12">2.7.2.3</ecNumber>
    </recommendedName>
</protein>
<keyword evidence="7" id="KW-0547">Nucleotide-binding</keyword>
<dbReference type="GO" id="GO:0043531">
    <property type="term" value="F:ADP binding"/>
    <property type="evidence" value="ECO:0007669"/>
    <property type="project" value="TreeGrafter"/>
</dbReference>
<dbReference type="GO" id="GO:0006096">
    <property type="term" value="P:glycolytic process"/>
    <property type="evidence" value="ECO:0007669"/>
    <property type="project" value="UniProtKB-UniPathway"/>
</dbReference>
<dbReference type="UniPathway" id="UPA00109">
    <property type="reaction ID" value="UER00185"/>
</dbReference>
<comment type="caution">
    <text evidence="14">The sequence shown here is derived from an EMBL/GenBank/DDBJ whole genome shotgun (WGS) entry which is preliminary data.</text>
</comment>
<evidence type="ECO:0000256" key="11">
    <source>
        <dbReference type="ARBA" id="ARBA00023152"/>
    </source>
</evidence>
<dbReference type="PANTHER" id="PTHR11406">
    <property type="entry name" value="PHOSPHOGLYCERATE KINASE"/>
    <property type="match status" value="1"/>
</dbReference>
<dbReference type="InterPro" id="IPR001576">
    <property type="entry name" value="Phosphoglycerate_kinase"/>
</dbReference>
<dbReference type="GO" id="GO:0006094">
    <property type="term" value="P:gluconeogenesis"/>
    <property type="evidence" value="ECO:0007669"/>
    <property type="project" value="TreeGrafter"/>
</dbReference>
<evidence type="ECO:0000256" key="8">
    <source>
        <dbReference type="ARBA" id="ARBA00022777"/>
    </source>
</evidence>
<name>A0A7J7KGC2_BUGNE</name>
<keyword evidence="5 12" id="KW-0808">Transferase</keyword>
<dbReference type="GO" id="GO:0005524">
    <property type="term" value="F:ATP binding"/>
    <property type="evidence" value="ECO:0007669"/>
    <property type="project" value="UniProtKB-KW"/>
</dbReference>
<keyword evidence="6" id="KW-0479">Metal-binding</keyword>
<dbReference type="SUPFAM" id="SSF53748">
    <property type="entry name" value="Phosphoglycerate kinase"/>
    <property type="match status" value="1"/>
</dbReference>
<evidence type="ECO:0000256" key="6">
    <source>
        <dbReference type="ARBA" id="ARBA00022723"/>
    </source>
</evidence>
<dbReference type="InterPro" id="IPR015824">
    <property type="entry name" value="Phosphoglycerate_kinase_N"/>
</dbReference>
<proteinExistence type="inferred from homology"/>
<dbReference type="OrthoDB" id="275353at2759"/>
<evidence type="ECO:0000256" key="2">
    <source>
        <dbReference type="ARBA" id="ARBA00004838"/>
    </source>
</evidence>
<comment type="similarity">
    <text evidence="3 12">Belongs to the phosphoglycerate kinase family.</text>
</comment>
<keyword evidence="9" id="KW-0067">ATP-binding</keyword>
<evidence type="ECO:0000256" key="9">
    <source>
        <dbReference type="ARBA" id="ARBA00022840"/>
    </source>
</evidence>
<dbReference type="InterPro" id="IPR036043">
    <property type="entry name" value="Phosphoglycerate_kinase_sf"/>
</dbReference>
<evidence type="ECO:0000256" key="10">
    <source>
        <dbReference type="ARBA" id="ARBA00022842"/>
    </source>
</evidence>
<evidence type="ECO:0000313" key="14">
    <source>
        <dbReference type="EMBL" id="KAF6036536.1"/>
    </source>
</evidence>
<keyword evidence="11" id="KW-0324">Glycolysis</keyword>
<dbReference type="EC" id="2.7.2.3" evidence="4 12"/>
<dbReference type="Gene3D" id="3.40.50.1260">
    <property type="entry name" value="Phosphoglycerate kinase, N-terminal domain"/>
    <property type="match status" value="2"/>
</dbReference>
<sequence length="148" mass="15892">MISVTSSMVGVNLSQRASGFLLKKELAYFARALENPERPFLAILGGAKVKDKIQLIDNMLDKVNEMIIGGGMAFTFLKVLQGMKIGSSLYDEEGAEIVPKLMEKAEKNGVKLHLPVDFVTASKFAEDADVGGATIAGGIPDGWLVSLF</sequence>
<evidence type="ECO:0000256" key="12">
    <source>
        <dbReference type="RuleBase" id="RU000532"/>
    </source>
</evidence>
<dbReference type="PRINTS" id="PR00477">
    <property type="entry name" value="PHGLYCKINASE"/>
</dbReference>
<dbReference type="GO" id="GO:0046872">
    <property type="term" value="F:metal ion binding"/>
    <property type="evidence" value="ECO:0007669"/>
    <property type="project" value="UniProtKB-KW"/>
</dbReference>
<evidence type="ECO:0000256" key="4">
    <source>
        <dbReference type="ARBA" id="ARBA00013061"/>
    </source>
</evidence>